<dbReference type="Proteomes" id="UP000432015">
    <property type="component" value="Unassembled WGS sequence"/>
</dbReference>
<proteinExistence type="predicted"/>
<evidence type="ECO:0000313" key="3">
    <source>
        <dbReference type="EMBL" id="MUN35482.1"/>
    </source>
</evidence>
<feature type="compositionally biased region" description="Polar residues" evidence="1">
    <location>
        <begin position="266"/>
        <end position="275"/>
    </location>
</feature>
<protein>
    <submittedName>
        <fullName evidence="3">DUF4097 family beta strand repeat protein</fullName>
    </submittedName>
</protein>
<dbReference type="RefSeq" id="WP_156214421.1">
    <property type="nucleotide sequence ID" value="NZ_WOFH01000001.1"/>
</dbReference>
<feature type="region of interest" description="Disordered" evidence="1">
    <location>
        <begin position="266"/>
        <end position="297"/>
    </location>
</feature>
<reference evidence="3 4" key="1">
    <citation type="submission" date="2019-11" db="EMBL/GenBank/DDBJ databases">
        <authorList>
            <person name="Cao P."/>
        </authorList>
    </citation>
    <scope>NUCLEOTIDE SEQUENCE [LARGE SCALE GENOMIC DNA]</scope>
    <source>
        <strain evidence="3 4">NEAU-AAG5</strain>
    </source>
</reference>
<feature type="domain" description="DUF4097" evidence="2">
    <location>
        <begin position="118"/>
        <end position="266"/>
    </location>
</feature>
<gene>
    <name evidence="3" type="ORF">GNZ18_02550</name>
</gene>
<evidence type="ECO:0000313" key="4">
    <source>
        <dbReference type="Proteomes" id="UP000432015"/>
    </source>
</evidence>
<name>A0A7K1KTI0_9ACTN</name>
<organism evidence="3 4">
    <name type="scientific">Actinomadura litoris</name>
    <dbReference type="NCBI Taxonomy" id="2678616"/>
    <lineage>
        <taxon>Bacteria</taxon>
        <taxon>Bacillati</taxon>
        <taxon>Actinomycetota</taxon>
        <taxon>Actinomycetes</taxon>
        <taxon>Streptosporangiales</taxon>
        <taxon>Thermomonosporaceae</taxon>
        <taxon>Actinomadura</taxon>
    </lineage>
</organism>
<comment type="caution">
    <text evidence="3">The sequence shown here is derived from an EMBL/GenBank/DDBJ whole genome shotgun (WGS) entry which is preliminary data.</text>
</comment>
<dbReference type="EMBL" id="WOFH01000001">
    <property type="protein sequence ID" value="MUN35482.1"/>
    <property type="molecule type" value="Genomic_DNA"/>
</dbReference>
<dbReference type="AlphaFoldDB" id="A0A7K1KTI0"/>
<evidence type="ECO:0000259" key="2">
    <source>
        <dbReference type="Pfam" id="PF13349"/>
    </source>
</evidence>
<dbReference type="Pfam" id="PF13349">
    <property type="entry name" value="DUF4097"/>
    <property type="match status" value="1"/>
</dbReference>
<sequence length="297" mass="29456">MTARTLTATRPGPMAFLVDLPAGEIRVITDPSRTVAEVTVTARGDDPAVHEAVCDAVLRWDEPTGTLTVRVHPTAASVAFAGSTQTVTGVEIGGVVNLGGRVVIGGVEITGRGATGGRIEIIAKLPEGSSVAALTRSASLACLGEFAEVDFTSTAGDVSAGGVGALRAKTTSGDVSAAVVDGAAVVRSVSGDVHLGRADDVYAATTSGDVTVTDFAGRAEVSTVSGDIRIRATAGAAIAARSVSGDVTVTANGTALAEGLAVNATSRTGRVTTPTDTPPGAASASHVRQPRRTNGGA</sequence>
<evidence type="ECO:0000256" key="1">
    <source>
        <dbReference type="SAM" id="MobiDB-lite"/>
    </source>
</evidence>
<keyword evidence="4" id="KW-1185">Reference proteome</keyword>
<accession>A0A7K1KTI0</accession>
<dbReference type="InterPro" id="IPR025164">
    <property type="entry name" value="Toastrack_DUF4097"/>
</dbReference>